<keyword evidence="5" id="KW-0694">RNA-binding</keyword>
<accession>A0A955I6X9</accession>
<organism evidence="7 8">
    <name type="scientific">Candidatus Dojkabacteria bacterium</name>
    <dbReference type="NCBI Taxonomy" id="2099670"/>
    <lineage>
        <taxon>Bacteria</taxon>
        <taxon>Candidatus Dojkabacteria</taxon>
    </lineage>
</organism>
<evidence type="ECO:0000256" key="6">
    <source>
        <dbReference type="SAM" id="MobiDB-lite"/>
    </source>
</evidence>
<reference evidence="7" key="2">
    <citation type="journal article" date="2021" name="Microbiome">
        <title>Successional dynamics and alternative stable states in a saline activated sludge microbial community over 9 years.</title>
        <authorList>
            <person name="Wang Y."/>
            <person name="Ye J."/>
            <person name="Ju F."/>
            <person name="Liu L."/>
            <person name="Boyd J.A."/>
            <person name="Deng Y."/>
            <person name="Parks D.H."/>
            <person name="Jiang X."/>
            <person name="Yin X."/>
            <person name="Woodcroft B.J."/>
            <person name="Tyson G.W."/>
            <person name="Hugenholtz P."/>
            <person name="Polz M.F."/>
            <person name="Zhang T."/>
        </authorList>
    </citation>
    <scope>NUCLEOTIDE SEQUENCE</scope>
    <source>
        <strain evidence="7">HKST-UBA12</strain>
    </source>
</reference>
<keyword evidence="3 5" id="KW-0687">Ribonucleoprotein</keyword>
<evidence type="ECO:0000313" key="7">
    <source>
        <dbReference type="EMBL" id="MCA9379017.1"/>
    </source>
</evidence>
<dbReference type="Gene3D" id="3.40.1370.10">
    <property type="match status" value="1"/>
</dbReference>
<evidence type="ECO:0000256" key="5">
    <source>
        <dbReference type="HAMAP-Rule" id="MF_01328"/>
    </source>
</evidence>
<dbReference type="SUPFAM" id="SSF52166">
    <property type="entry name" value="Ribosomal protein L4"/>
    <property type="match status" value="1"/>
</dbReference>
<name>A0A955I6X9_9BACT</name>
<dbReference type="NCBIfam" id="TIGR03953">
    <property type="entry name" value="rplD_bact"/>
    <property type="match status" value="1"/>
</dbReference>
<dbReference type="InterPro" id="IPR023574">
    <property type="entry name" value="Ribosomal_uL4_dom_sf"/>
</dbReference>
<dbReference type="GO" id="GO:1990904">
    <property type="term" value="C:ribonucleoprotein complex"/>
    <property type="evidence" value="ECO:0007669"/>
    <property type="project" value="UniProtKB-KW"/>
</dbReference>
<feature type="region of interest" description="Disordered" evidence="6">
    <location>
        <begin position="52"/>
        <end position="85"/>
    </location>
</feature>
<dbReference type="PANTHER" id="PTHR10746:SF6">
    <property type="entry name" value="LARGE RIBOSOMAL SUBUNIT PROTEIN UL4M"/>
    <property type="match status" value="1"/>
</dbReference>
<reference evidence="7" key="1">
    <citation type="submission" date="2020-04" db="EMBL/GenBank/DDBJ databases">
        <authorList>
            <person name="Zhang T."/>
        </authorList>
    </citation>
    <scope>NUCLEOTIDE SEQUENCE</scope>
    <source>
        <strain evidence="7">HKST-UBA12</strain>
    </source>
</reference>
<dbReference type="GO" id="GO:0005840">
    <property type="term" value="C:ribosome"/>
    <property type="evidence" value="ECO:0007669"/>
    <property type="project" value="UniProtKB-KW"/>
</dbReference>
<evidence type="ECO:0000313" key="8">
    <source>
        <dbReference type="Proteomes" id="UP000760819"/>
    </source>
</evidence>
<evidence type="ECO:0000256" key="3">
    <source>
        <dbReference type="ARBA" id="ARBA00023274"/>
    </source>
</evidence>
<evidence type="ECO:0000256" key="1">
    <source>
        <dbReference type="ARBA" id="ARBA00010528"/>
    </source>
</evidence>
<dbReference type="PANTHER" id="PTHR10746">
    <property type="entry name" value="50S RIBOSOMAL PROTEIN L4"/>
    <property type="match status" value="1"/>
</dbReference>
<dbReference type="AlphaFoldDB" id="A0A955I6X9"/>
<evidence type="ECO:0000256" key="4">
    <source>
        <dbReference type="ARBA" id="ARBA00035244"/>
    </source>
</evidence>
<dbReference type="Pfam" id="PF00573">
    <property type="entry name" value="Ribosomal_L4"/>
    <property type="match status" value="1"/>
</dbReference>
<dbReference type="HAMAP" id="MF_01328_B">
    <property type="entry name" value="Ribosomal_uL4_B"/>
    <property type="match status" value="1"/>
</dbReference>
<keyword evidence="5" id="KW-0699">rRNA-binding</keyword>
<comment type="function">
    <text evidence="5">One of the primary rRNA binding proteins, this protein initially binds near the 5'-end of the 23S rRNA. It is important during the early stages of 50S assembly. It makes multiple contacts with different domains of the 23S rRNA in the assembled 50S subunit and ribosome.</text>
</comment>
<dbReference type="GO" id="GO:0019843">
    <property type="term" value="F:rRNA binding"/>
    <property type="evidence" value="ECO:0007669"/>
    <property type="project" value="UniProtKB-UniRule"/>
</dbReference>
<protein>
    <recommendedName>
        <fullName evidence="4 5">Large ribosomal subunit protein uL4</fullName>
    </recommendedName>
</protein>
<comment type="subunit">
    <text evidence="5">Part of the 50S ribosomal subunit.</text>
</comment>
<dbReference type="EMBL" id="JAGQLI010000060">
    <property type="protein sequence ID" value="MCA9379017.1"/>
    <property type="molecule type" value="Genomic_DNA"/>
</dbReference>
<sequence>MKLDIYAQTGKKTSSKAEVPDNVFGAKVNKSLMSQYVFVYLSNQRASIAHAKDRSEVSGGGVKPWKQKGTGRARAGSNRSPIWTKGGVTFGPTKNRNWKKEMNKKMRRGALCSALSSLVKDEKLKIVDKINLKEAGLTKQATEIMQNFGSPRKVLVVTNGKQEAVINAFANIPNAKVAQVGELNAYDVINAGEVLFLADAVDYTNKWTNEIVTEQKAAKDVD</sequence>
<dbReference type="GO" id="GO:0006412">
    <property type="term" value="P:translation"/>
    <property type="evidence" value="ECO:0007669"/>
    <property type="project" value="UniProtKB-UniRule"/>
</dbReference>
<dbReference type="InterPro" id="IPR002136">
    <property type="entry name" value="Ribosomal_uL4"/>
</dbReference>
<dbReference type="Proteomes" id="UP000760819">
    <property type="component" value="Unassembled WGS sequence"/>
</dbReference>
<comment type="similarity">
    <text evidence="1 5">Belongs to the universal ribosomal protein uL4 family.</text>
</comment>
<proteinExistence type="inferred from homology"/>
<keyword evidence="2 5" id="KW-0689">Ribosomal protein</keyword>
<gene>
    <name evidence="5 7" type="primary">rplD</name>
    <name evidence="7" type="ORF">KC640_01180</name>
</gene>
<evidence type="ECO:0000256" key="2">
    <source>
        <dbReference type="ARBA" id="ARBA00022980"/>
    </source>
</evidence>
<dbReference type="GO" id="GO:0003735">
    <property type="term" value="F:structural constituent of ribosome"/>
    <property type="evidence" value="ECO:0007669"/>
    <property type="project" value="InterPro"/>
</dbReference>
<comment type="caution">
    <text evidence="7">The sequence shown here is derived from an EMBL/GenBank/DDBJ whole genome shotgun (WGS) entry which is preliminary data.</text>
</comment>
<dbReference type="InterPro" id="IPR013005">
    <property type="entry name" value="Ribosomal_uL4-like"/>
</dbReference>
<comment type="function">
    <text evidence="5">Forms part of the polypeptide exit tunnel.</text>
</comment>